<evidence type="ECO:0000256" key="5">
    <source>
        <dbReference type="ARBA" id="ARBA00022840"/>
    </source>
</evidence>
<dbReference type="GO" id="GO:0005829">
    <property type="term" value="C:cytosol"/>
    <property type="evidence" value="ECO:0007669"/>
    <property type="project" value="TreeGrafter"/>
</dbReference>
<evidence type="ECO:0000256" key="2">
    <source>
        <dbReference type="ARBA" id="ARBA00022679"/>
    </source>
</evidence>
<dbReference type="FunFam" id="1.10.510.10:FF:000571">
    <property type="entry name" value="Maternal embryonic leucine zipper kinase"/>
    <property type="match status" value="1"/>
</dbReference>
<dbReference type="PROSITE" id="PS00108">
    <property type="entry name" value="PROTEIN_KINASE_ST"/>
    <property type="match status" value="1"/>
</dbReference>
<organism evidence="9 10">
    <name type="scientific">Elliptochloris bilobata</name>
    <dbReference type="NCBI Taxonomy" id="381761"/>
    <lineage>
        <taxon>Eukaryota</taxon>
        <taxon>Viridiplantae</taxon>
        <taxon>Chlorophyta</taxon>
        <taxon>core chlorophytes</taxon>
        <taxon>Trebouxiophyceae</taxon>
        <taxon>Trebouxiophyceae incertae sedis</taxon>
        <taxon>Elliptochloris clade</taxon>
        <taxon>Elliptochloris</taxon>
    </lineage>
</organism>
<keyword evidence="5 6" id="KW-0067">ATP-binding</keyword>
<dbReference type="PROSITE" id="PS50011">
    <property type="entry name" value="PROTEIN_KINASE_DOM"/>
    <property type="match status" value="1"/>
</dbReference>
<dbReference type="GO" id="GO:0004674">
    <property type="term" value="F:protein serine/threonine kinase activity"/>
    <property type="evidence" value="ECO:0007669"/>
    <property type="project" value="UniProtKB-KW"/>
</dbReference>
<feature type="domain" description="Protein kinase" evidence="8">
    <location>
        <begin position="12"/>
        <end position="268"/>
    </location>
</feature>
<evidence type="ECO:0000259" key="8">
    <source>
        <dbReference type="PROSITE" id="PS50011"/>
    </source>
</evidence>
<gene>
    <name evidence="9" type="ORF">WJX81_003954</name>
</gene>
<evidence type="ECO:0000313" key="9">
    <source>
        <dbReference type="EMBL" id="KAK9821598.1"/>
    </source>
</evidence>
<proteinExistence type="predicted"/>
<feature type="region of interest" description="Disordered" evidence="7">
    <location>
        <begin position="364"/>
        <end position="450"/>
    </location>
</feature>
<feature type="compositionally biased region" description="Low complexity" evidence="7">
    <location>
        <begin position="324"/>
        <end position="339"/>
    </location>
</feature>
<dbReference type="GO" id="GO:0000407">
    <property type="term" value="C:phagophore assembly site"/>
    <property type="evidence" value="ECO:0007669"/>
    <property type="project" value="TreeGrafter"/>
</dbReference>
<name>A0AAW1QJK2_9CHLO</name>
<dbReference type="CDD" id="cd14009">
    <property type="entry name" value="STKc_ATG1_ULK_like"/>
    <property type="match status" value="1"/>
</dbReference>
<dbReference type="AlphaFoldDB" id="A0AAW1QJK2"/>
<dbReference type="SMART" id="SM00220">
    <property type="entry name" value="S_TKc"/>
    <property type="match status" value="1"/>
</dbReference>
<feature type="binding site" evidence="6">
    <location>
        <position position="41"/>
    </location>
    <ligand>
        <name>ATP</name>
        <dbReference type="ChEBI" id="CHEBI:30616"/>
    </ligand>
</feature>
<feature type="region of interest" description="Disordered" evidence="7">
    <location>
        <begin position="301"/>
        <end position="339"/>
    </location>
</feature>
<comment type="caution">
    <text evidence="9">The sequence shown here is derived from an EMBL/GenBank/DDBJ whole genome shotgun (WGS) entry which is preliminary data.</text>
</comment>
<protein>
    <recommendedName>
        <fullName evidence="8">Protein kinase domain-containing protein</fullName>
    </recommendedName>
</protein>
<evidence type="ECO:0000256" key="1">
    <source>
        <dbReference type="ARBA" id="ARBA00022527"/>
    </source>
</evidence>
<dbReference type="GO" id="GO:0005524">
    <property type="term" value="F:ATP binding"/>
    <property type="evidence" value="ECO:0007669"/>
    <property type="project" value="UniProtKB-UniRule"/>
</dbReference>
<reference evidence="9 10" key="1">
    <citation type="journal article" date="2024" name="Nat. Commun.">
        <title>Phylogenomics reveals the evolutionary origins of lichenization in chlorophyte algae.</title>
        <authorList>
            <person name="Puginier C."/>
            <person name="Libourel C."/>
            <person name="Otte J."/>
            <person name="Skaloud P."/>
            <person name="Haon M."/>
            <person name="Grisel S."/>
            <person name="Petersen M."/>
            <person name="Berrin J.G."/>
            <person name="Delaux P.M."/>
            <person name="Dal Grande F."/>
            <person name="Keller J."/>
        </authorList>
    </citation>
    <scope>NUCLEOTIDE SEQUENCE [LARGE SCALE GENOMIC DNA]</scope>
    <source>
        <strain evidence="9 10">SAG 245.80</strain>
    </source>
</reference>
<evidence type="ECO:0000313" key="10">
    <source>
        <dbReference type="Proteomes" id="UP001445335"/>
    </source>
</evidence>
<dbReference type="PANTHER" id="PTHR24348">
    <property type="entry name" value="SERINE/THREONINE-PROTEIN KINASE UNC-51-RELATED"/>
    <property type="match status" value="1"/>
</dbReference>
<dbReference type="GO" id="GO:0000045">
    <property type="term" value="P:autophagosome assembly"/>
    <property type="evidence" value="ECO:0007669"/>
    <property type="project" value="TreeGrafter"/>
</dbReference>
<dbReference type="Pfam" id="PF00069">
    <property type="entry name" value="Pkinase"/>
    <property type="match status" value="1"/>
</dbReference>
<dbReference type="FunFam" id="3.30.200.20:FF:000003">
    <property type="entry name" value="Non-specific serine/threonine protein kinase"/>
    <property type="match status" value="1"/>
</dbReference>
<accession>A0AAW1QJK2</accession>
<dbReference type="InterPro" id="IPR008271">
    <property type="entry name" value="Ser/Thr_kinase_AS"/>
</dbReference>
<dbReference type="InterPro" id="IPR000719">
    <property type="entry name" value="Prot_kinase_dom"/>
</dbReference>
<dbReference type="GO" id="GO:0005776">
    <property type="term" value="C:autophagosome"/>
    <property type="evidence" value="ECO:0007669"/>
    <property type="project" value="TreeGrafter"/>
</dbReference>
<dbReference type="Proteomes" id="UP001445335">
    <property type="component" value="Unassembled WGS sequence"/>
</dbReference>
<dbReference type="GO" id="GO:0016020">
    <property type="term" value="C:membrane"/>
    <property type="evidence" value="ECO:0007669"/>
    <property type="project" value="TreeGrafter"/>
</dbReference>
<evidence type="ECO:0000256" key="7">
    <source>
        <dbReference type="SAM" id="MobiDB-lite"/>
    </source>
</evidence>
<dbReference type="InterPro" id="IPR017441">
    <property type="entry name" value="Protein_kinase_ATP_BS"/>
</dbReference>
<keyword evidence="3 6" id="KW-0547">Nucleotide-binding</keyword>
<dbReference type="PROSITE" id="PS00107">
    <property type="entry name" value="PROTEIN_KINASE_ATP"/>
    <property type="match status" value="1"/>
</dbReference>
<keyword evidence="4" id="KW-0418">Kinase</keyword>
<evidence type="ECO:0000256" key="4">
    <source>
        <dbReference type="ARBA" id="ARBA00022777"/>
    </source>
</evidence>
<sequence>MLSDAKLVGERWALERHIGSGSFAVVWKAQHVTTGETVAIKEIKEITNKKLMQSLAGEISILKQITHKNIVQLLEVVEEHGRIYLVMEYCAGGDLAAFIRQRRSVSEVEARALMQQLAAGLKELWSRNLVHRDLKPQNLLLAAPGPGAVLKIADFGFARSLQPSALADTLCGSPLYMAPEILQFQKYDAKADLWSIGTILFELVVGKPPFNGANHVQLLRNIERAEAALPAPVAAALSPRCRALLHGLLRRNPLERISFEEFFLHAFLAGSEAPPAGGTGGEGLRGCEEVFAGISGARGAHVSGHVGPRDRGAPRPDAASGGRAAPTHAPTPPAAAQGPSLRLLLGDDLSRALGPGLLQAAPARASSSSGELGPALPGSQLGPSEWAGSAPRALPPPPPPLLHSARSGAGSADSRPGLDEEDDYVMIDGPSPFSSGQHLSRGSAPGPPAFGGGGFLTPLAALSPVSSAPHAVLPLSPPPPMLLPLLTGPRVEPAPALPSAAAGVSMFAGAGRGDLLVRAGQLLDRLAGHRCQIGEPHEAVALRLLALQVLQAALEAAQQRALRGVAARAEAAAVAAAVAGCGAGGPLPDAWQAAFRAALHVARSGAVDELLGNFSSSLKSYVIAGTLLTFMALEAPTLLVTPKLDLPAHERARMQRYAAAVAARHSAAAGALRAAALKP</sequence>
<dbReference type="PANTHER" id="PTHR24348:SF22">
    <property type="entry name" value="NON-SPECIFIC SERINE_THREONINE PROTEIN KINASE"/>
    <property type="match status" value="1"/>
</dbReference>
<keyword evidence="1" id="KW-0723">Serine/threonine-protein kinase</keyword>
<dbReference type="GO" id="GO:0010506">
    <property type="term" value="P:regulation of autophagy"/>
    <property type="evidence" value="ECO:0007669"/>
    <property type="project" value="InterPro"/>
</dbReference>
<dbReference type="InterPro" id="IPR045269">
    <property type="entry name" value="Atg1-like"/>
</dbReference>
<keyword evidence="2" id="KW-0808">Transferase</keyword>
<keyword evidence="10" id="KW-1185">Reference proteome</keyword>
<evidence type="ECO:0000256" key="6">
    <source>
        <dbReference type="PROSITE-ProRule" id="PRU10141"/>
    </source>
</evidence>
<dbReference type="Gene3D" id="1.10.510.10">
    <property type="entry name" value="Transferase(Phosphotransferase) domain 1"/>
    <property type="match status" value="1"/>
</dbReference>
<dbReference type="SUPFAM" id="SSF56112">
    <property type="entry name" value="Protein kinase-like (PK-like)"/>
    <property type="match status" value="1"/>
</dbReference>
<feature type="compositionally biased region" description="Low complexity" evidence="7">
    <location>
        <begin position="402"/>
        <end position="415"/>
    </location>
</feature>
<evidence type="ECO:0000256" key="3">
    <source>
        <dbReference type="ARBA" id="ARBA00022741"/>
    </source>
</evidence>
<dbReference type="EMBL" id="JALJOU010000099">
    <property type="protein sequence ID" value="KAK9821598.1"/>
    <property type="molecule type" value="Genomic_DNA"/>
</dbReference>
<dbReference type="InterPro" id="IPR011009">
    <property type="entry name" value="Kinase-like_dom_sf"/>
</dbReference>